<evidence type="ECO:0000256" key="2">
    <source>
        <dbReference type="ARBA" id="ARBA00022642"/>
    </source>
</evidence>
<dbReference type="PANTHER" id="PTHR11080">
    <property type="entry name" value="PYRAZINAMIDASE/NICOTINAMIDASE"/>
    <property type="match status" value="1"/>
</dbReference>
<evidence type="ECO:0000256" key="1">
    <source>
        <dbReference type="ARBA" id="ARBA00006336"/>
    </source>
</evidence>
<dbReference type="SUPFAM" id="SSF52499">
    <property type="entry name" value="Isochorismatase-like hydrolases"/>
    <property type="match status" value="1"/>
</dbReference>
<evidence type="ECO:0000313" key="11">
    <source>
        <dbReference type="Proteomes" id="UP000317557"/>
    </source>
</evidence>
<evidence type="ECO:0000313" key="10">
    <source>
        <dbReference type="EMBL" id="SMO89148.1"/>
    </source>
</evidence>
<keyword evidence="11" id="KW-1185">Reference proteome</keyword>
<evidence type="ECO:0000256" key="8">
    <source>
        <dbReference type="ARBA" id="ARBA00072277"/>
    </source>
</evidence>
<dbReference type="NCBIfam" id="NF008623">
    <property type="entry name" value="PRK11609.1"/>
    <property type="match status" value="1"/>
</dbReference>
<dbReference type="GO" id="GO:0019363">
    <property type="term" value="P:pyridine nucleotide biosynthetic process"/>
    <property type="evidence" value="ECO:0007669"/>
    <property type="project" value="UniProtKB-KW"/>
</dbReference>
<dbReference type="FunFam" id="3.40.50.850:FF:000006">
    <property type="entry name" value="Bifunctional pyrazinamidase/nicotinamidase"/>
    <property type="match status" value="1"/>
</dbReference>
<organism evidence="10 11">
    <name type="scientific">Gracilimonas mengyeensis</name>
    <dbReference type="NCBI Taxonomy" id="1302730"/>
    <lineage>
        <taxon>Bacteria</taxon>
        <taxon>Pseudomonadati</taxon>
        <taxon>Balneolota</taxon>
        <taxon>Balneolia</taxon>
        <taxon>Balneolales</taxon>
        <taxon>Balneolaceae</taxon>
        <taxon>Gracilimonas</taxon>
    </lineage>
</organism>
<evidence type="ECO:0000259" key="9">
    <source>
        <dbReference type="Pfam" id="PF00857"/>
    </source>
</evidence>
<keyword evidence="4" id="KW-0378">Hydrolase</keyword>
<dbReference type="EC" id="3.5.1.19" evidence="6"/>
<evidence type="ECO:0000256" key="4">
    <source>
        <dbReference type="ARBA" id="ARBA00022801"/>
    </source>
</evidence>
<comment type="pathway">
    <text evidence="5">Cofactor biosynthesis; nicotinate biosynthesis; nicotinate from nicotinamide: step 1/1.</text>
</comment>
<protein>
    <recommendedName>
        <fullName evidence="8">Nicotinamidase</fullName>
        <ecNumber evidence="6">3.5.1.19</ecNumber>
    </recommendedName>
    <alternativeName>
        <fullName evidence="7">Nicotinamide deamidase</fullName>
    </alternativeName>
</protein>
<dbReference type="InterPro" id="IPR000868">
    <property type="entry name" value="Isochorismatase-like_dom"/>
</dbReference>
<dbReference type="EMBL" id="FXTP01000014">
    <property type="protein sequence ID" value="SMO89148.1"/>
    <property type="molecule type" value="Genomic_DNA"/>
</dbReference>
<dbReference type="GO" id="GO:0008936">
    <property type="term" value="F:nicotinamidase activity"/>
    <property type="evidence" value="ECO:0007669"/>
    <property type="project" value="UniProtKB-EC"/>
</dbReference>
<name>A0A521EYX4_9BACT</name>
<dbReference type="InterPro" id="IPR036380">
    <property type="entry name" value="Isochorismatase-like_sf"/>
</dbReference>
<evidence type="ECO:0000256" key="7">
    <source>
        <dbReference type="ARBA" id="ARBA00043224"/>
    </source>
</evidence>
<evidence type="ECO:0000256" key="5">
    <source>
        <dbReference type="ARBA" id="ARBA00037900"/>
    </source>
</evidence>
<proteinExistence type="inferred from homology"/>
<dbReference type="Pfam" id="PF00857">
    <property type="entry name" value="Isochorismatase"/>
    <property type="match status" value="1"/>
</dbReference>
<accession>A0A521EYX4</accession>
<dbReference type="Gene3D" id="3.40.50.850">
    <property type="entry name" value="Isochorismatase-like"/>
    <property type="match status" value="1"/>
</dbReference>
<feature type="domain" description="Isochorismatase-like" evidence="9">
    <location>
        <begin position="3"/>
        <end position="198"/>
    </location>
</feature>
<dbReference type="RefSeq" id="WP_142455513.1">
    <property type="nucleotide sequence ID" value="NZ_FXTP01000014.1"/>
</dbReference>
<sequence length="204" mass="22521">MKALIIVDVQNDFCPGGALEVPNGDQVVPPINALMQQFDCVVQTQDWHPEDHHSFASSHADKKAFETTEMDYGEQVLWPDHCVQGTEGAAFHPDLETKPVQMIVRKGYRKAIDSYSAFFENDHETVTGLHGYLQARGVDEVYVTGLATDFCVKWTALDAAKLGYKVKLVKDAVRGIDMDGSVDVALDEMQEAGVEFLESGDLKG</sequence>
<dbReference type="InterPro" id="IPR052347">
    <property type="entry name" value="Isochorismatase_Nicotinamidase"/>
</dbReference>
<dbReference type="GO" id="GO:0046872">
    <property type="term" value="F:metal ion binding"/>
    <property type="evidence" value="ECO:0007669"/>
    <property type="project" value="UniProtKB-KW"/>
</dbReference>
<dbReference type="Proteomes" id="UP000317557">
    <property type="component" value="Unassembled WGS sequence"/>
</dbReference>
<evidence type="ECO:0000256" key="6">
    <source>
        <dbReference type="ARBA" id="ARBA00039017"/>
    </source>
</evidence>
<dbReference type="CDD" id="cd01011">
    <property type="entry name" value="nicotinamidase"/>
    <property type="match status" value="1"/>
</dbReference>
<keyword evidence="3" id="KW-0479">Metal-binding</keyword>
<dbReference type="PANTHER" id="PTHR11080:SF2">
    <property type="entry name" value="LD05707P"/>
    <property type="match status" value="1"/>
</dbReference>
<reference evidence="10 11" key="1">
    <citation type="submission" date="2017-05" db="EMBL/GenBank/DDBJ databases">
        <authorList>
            <person name="Varghese N."/>
            <person name="Submissions S."/>
        </authorList>
    </citation>
    <scope>NUCLEOTIDE SEQUENCE [LARGE SCALE GENOMIC DNA]</scope>
    <source>
        <strain evidence="10 11">DSM 21985</strain>
    </source>
</reference>
<keyword evidence="2" id="KW-0662">Pyridine nucleotide biosynthesis</keyword>
<dbReference type="OrthoDB" id="9791276at2"/>
<evidence type="ECO:0000256" key="3">
    <source>
        <dbReference type="ARBA" id="ARBA00022723"/>
    </source>
</evidence>
<gene>
    <name evidence="10" type="ORF">SAMN06265219_11458</name>
</gene>
<dbReference type="AlphaFoldDB" id="A0A521EYX4"/>
<comment type="similarity">
    <text evidence="1">Belongs to the isochorismatase family.</text>
</comment>